<comment type="caution">
    <text evidence="2">The sequence shown here is derived from an EMBL/GenBank/DDBJ whole genome shotgun (WGS) entry which is preliminary data.</text>
</comment>
<gene>
    <name evidence="2" type="ORF">JJN12_01880</name>
</gene>
<dbReference type="EMBL" id="JAEPRJ010000001">
    <property type="protein sequence ID" value="MBK5896536.1"/>
    <property type="molecule type" value="Genomic_DNA"/>
</dbReference>
<keyword evidence="3" id="KW-1185">Reference proteome</keyword>
<reference evidence="2 3" key="1">
    <citation type="submission" date="2021-01" db="EMBL/GenBank/DDBJ databases">
        <title>Isolation and description of Catonella massiliensis sp. nov., a novel Catonella species, isolated from a stable periodontitis subject.</title>
        <authorList>
            <person name="Antezack A."/>
            <person name="Boxberger M."/>
            <person name="La Scola B."/>
            <person name="Monnet-Corti V."/>
        </authorList>
    </citation>
    <scope>NUCLEOTIDE SEQUENCE [LARGE SCALE GENOMIC DNA]</scope>
    <source>
        <strain evidence="2 3">Marseille-Q4567</strain>
    </source>
</reference>
<evidence type="ECO:0000256" key="1">
    <source>
        <dbReference type="SAM" id="MobiDB-lite"/>
    </source>
</evidence>
<name>A0ABS1IXB6_9FIRM</name>
<sequence length="279" mass="31611">MPTKKERDEYLRGLNPIDDLMFRKMAEHKEFCEEILRVILDDYKLVVTDNMQQFDIKNLQGRSVVLDAKCITGDGRYINIEVQKANDDNHLKRVRYNASVLTANVTETGKQFEFVPDICIIFISAFDLFKGNLPLYHVVKTVKETGQVIEDGLTEIYVNAAVDDGSKLAKLMKVFTKNDIYDEADFPVTSEIKARFKKDEGGTVKMDATLQKWMQESEEIGEKRGERRGRKEGVKEGKIKGANEEKLRIAKDMIASGLEFGFIARLTGLSEEAVAALQG</sequence>
<evidence type="ECO:0000313" key="3">
    <source>
        <dbReference type="Proteomes" id="UP000604730"/>
    </source>
</evidence>
<evidence type="ECO:0000313" key="2">
    <source>
        <dbReference type="EMBL" id="MBK5896536.1"/>
    </source>
</evidence>
<feature type="region of interest" description="Disordered" evidence="1">
    <location>
        <begin position="217"/>
        <end position="237"/>
    </location>
</feature>
<accession>A0ABS1IXB6</accession>
<dbReference type="Pfam" id="PF12784">
    <property type="entry name" value="PDDEXK_2"/>
    <property type="match status" value="1"/>
</dbReference>
<proteinExistence type="predicted"/>
<dbReference type="InterPro" id="IPR010106">
    <property type="entry name" value="RpnA"/>
</dbReference>
<feature type="compositionally biased region" description="Basic and acidic residues" evidence="1">
    <location>
        <begin position="220"/>
        <end position="237"/>
    </location>
</feature>
<dbReference type="RefSeq" id="WP_208428101.1">
    <property type="nucleotide sequence ID" value="NZ_JAEPRJ010000001.1"/>
</dbReference>
<protein>
    <submittedName>
        <fullName evidence="2">Rpn family recombination-promoting nuclease/putative transposase</fullName>
    </submittedName>
</protein>
<dbReference type="NCBIfam" id="TIGR01784">
    <property type="entry name" value="T_den_put_tspse"/>
    <property type="match status" value="1"/>
</dbReference>
<organism evidence="2 3">
    <name type="scientific">Catonella massiliensis</name>
    <dbReference type="NCBI Taxonomy" id="2799636"/>
    <lineage>
        <taxon>Bacteria</taxon>
        <taxon>Bacillati</taxon>
        <taxon>Bacillota</taxon>
        <taxon>Clostridia</taxon>
        <taxon>Lachnospirales</taxon>
        <taxon>Lachnospiraceae</taxon>
        <taxon>Catonella</taxon>
    </lineage>
</organism>
<dbReference type="Proteomes" id="UP000604730">
    <property type="component" value="Unassembled WGS sequence"/>
</dbReference>